<keyword evidence="1" id="KW-0732">Signal</keyword>
<sequence>MSDSNRLLLLLLVVASVAASQQQPAAPNATAASRQKRYVLFGKNARSGIRVNFKHNRVLPITTILAYSDGMRLTWDLPTKVSDFRHRRAVHRRHLLEFAETLINGHGMDGGACVMRALCEAATLPFPAAGLISKILHRIFFVPDHEVPHLGQYADSYNTSCAPLFAPRCPFSLFSHRMK</sequence>
<accession>A0A8S1DRS1</accession>
<dbReference type="OrthoDB" id="8180611at2759"/>
<dbReference type="PANTHER" id="PTHR21398:SF7">
    <property type="entry name" value="LP19941P"/>
    <property type="match status" value="1"/>
</dbReference>
<evidence type="ECO:0000313" key="2">
    <source>
        <dbReference type="EMBL" id="CAB3380847.1"/>
    </source>
</evidence>
<feature type="signal peptide" evidence="1">
    <location>
        <begin position="1"/>
        <end position="19"/>
    </location>
</feature>
<name>A0A8S1DRS1_9INSE</name>
<dbReference type="EMBL" id="CADEPI010000218">
    <property type="protein sequence ID" value="CAB3380847.1"/>
    <property type="molecule type" value="Genomic_DNA"/>
</dbReference>
<dbReference type="SMART" id="SM00718">
    <property type="entry name" value="DM4_12"/>
    <property type="match status" value="1"/>
</dbReference>
<reference evidence="2 3" key="1">
    <citation type="submission" date="2020-04" db="EMBL/GenBank/DDBJ databases">
        <authorList>
            <person name="Alioto T."/>
            <person name="Alioto T."/>
            <person name="Gomez Garrido J."/>
        </authorList>
    </citation>
    <scope>NUCLEOTIDE SEQUENCE [LARGE SCALE GENOMIC DNA]</scope>
</reference>
<proteinExistence type="predicted"/>
<feature type="chain" id="PRO_5035927153" evidence="1">
    <location>
        <begin position="20"/>
        <end position="179"/>
    </location>
</feature>
<organism evidence="2 3">
    <name type="scientific">Cloeon dipterum</name>
    <dbReference type="NCBI Taxonomy" id="197152"/>
    <lineage>
        <taxon>Eukaryota</taxon>
        <taxon>Metazoa</taxon>
        <taxon>Ecdysozoa</taxon>
        <taxon>Arthropoda</taxon>
        <taxon>Hexapoda</taxon>
        <taxon>Insecta</taxon>
        <taxon>Pterygota</taxon>
        <taxon>Palaeoptera</taxon>
        <taxon>Ephemeroptera</taxon>
        <taxon>Pisciforma</taxon>
        <taxon>Baetidae</taxon>
        <taxon>Cloeon</taxon>
    </lineage>
</organism>
<dbReference type="Pfam" id="PF07841">
    <property type="entry name" value="DM4_12"/>
    <property type="match status" value="1"/>
</dbReference>
<dbReference type="InterPro" id="IPR006631">
    <property type="entry name" value="DM4_12"/>
</dbReference>
<comment type="caution">
    <text evidence="2">The sequence shown here is derived from an EMBL/GenBank/DDBJ whole genome shotgun (WGS) entry which is preliminary data.</text>
</comment>
<keyword evidence="3" id="KW-1185">Reference proteome</keyword>
<protein>
    <submittedName>
        <fullName evidence="2">Uncharacterized protein</fullName>
    </submittedName>
</protein>
<dbReference type="PANTHER" id="PTHR21398">
    <property type="entry name" value="AGAP007094-PA"/>
    <property type="match status" value="1"/>
</dbReference>
<dbReference type="AlphaFoldDB" id="A0A8S1DRS1"/>
<dbReference type="Proteomes" id="UP000494165">
    <property type="component" value="Unassembled WGS sequence"/>
</dbReference>
<evidence type="ECO:0000313" key="3">
    <source>
        <dbReference type="Proteomes" id="UP000494165"/>
    </source>
</evidence>
<gene>
    <name evidence="2" type="ORF">CLODIP_2_CD03801</name>
</gene>
<evidence type="ECO:0000256" key="1">
    <source>
        <dbReference type="SAM" id="SignalP"/>
    </source>
</evidence>